<gene>
    <name evidence="1" type="ORF">DSM106972_081110</name>
</gene>
<evidence type="ECO:0000313" key="2">
    <source>
        <dbReference type="Proteomes" id="UP000271624"/>
    </source>
</evidence>
<sequence length="53" mass="5845">MYINKLIELSQSALILARELKKPLSESNALGAQALAYKELGEQDKAITILEDV</sequence>
<evidence type="ECO:0008006" key="3">
    <source>
        <dbReference type="Google" id="ProtNLM"/>
    </source>
</evidence>
<dbReference type="RefSeq" id="WP_158632963.1">
    <property type="nucleotide sequence ID" value="NZ_RSCL01000029.1"/>
</dbReference>
<dbReference type="Gene3D" id="1.25.40.10">
    <property type="entry name" value="Tetratricopeptide repeat domain"/>
    <property type="match status" value="1"/>
</dbReference>
<reference evidence="1" key="1">
    <citation type="submission" date="2018-12" db="EMBL/GenBank/DDBJ databases">
        <authorList>
            <person name="Will S."/>
            <person name="Neumann-Schaal M."/>
            <person name="Henke P."/>
        </authorList>
    </citation>
    <scope>NUCLEOTIDE SEQUENCE</scope>
    <source>
        <strain evidence="1">PCC 7102</strain>
    </source>
</reference>
<evidence type="ECO:0000313" key="1">
    <source>
        <dbReference type="EMBL" id="RUS98482.1"/>
    </source>
</evidence>
<dbReference type="EMBL" id="RSCL01000029">
    <property type="protein sequence ID" value="RUS98482.1"/>
    <property type="molecule type" value="Genomic_DNA"/>
</dbReference>
<comment type="caution">
    <text evidence="1">The sequence shown here is derived from an EMBL/GenBank/DDBJ whole genome shotgun (WGS) entry which is preliminary data.</text>
</comment>
<keyword evidence="2" id="KW-1185">Reference proteome</keyword>
<proteinExistence type="predicted"/>
<accession>A0A3S1C1E1</accession>
<reference evidence="1" key="2">
    <citation type="journal article" date="2019" name="Genome Biol. Evol.">
        <title>Day and night: Metabolic profiles and evolutionary relationships of six axenic non-marine cyanobacteria.</title>
        <authorList>
            <person name="Will S.E."/>
            <person name="Henke P."/>
            <person name="Boedeker C."/>
            <person name="Huang S."/>
            <person name="Brinkmann H."/>
            <person name="Rohde M."/>
            <person name="Jarek M."/>
            <person name="Friedl T."/>
            <person name="Seufert S."/>
            <person name="Schumacher M."/>
            <person name="Overmann J."/>
            <person name="Neumann-Schaal M."/>
            <person name="Petersen J."/>
        </authorList>
    </citation>
    <scope>NUCLEOTIDE SEQUENCE [LARGE SCALE GENOMIC DNA]</scope>
    <source>
        <strain evidence="1">PCC 7102</strain>
    </source>
</reference>
<dbReference type="AlphaFoldDB" id="A0A3S1C1E1"/>
<dbReference type="Proteomes" id="UP000271624">
    <property type="component" value="Unassembled WGS sequence"/>
</dbReference>
<organism evidence="1 2">
    <name type="scientific">Dulcicalothrix desertica PCC 7102</name>
    <dbReference type="NCBI Taxonomy" id="232991"/>
    <lineage>
        <taxon>Bacteria</taxon>
        <taxon>Bacillati</taxon>
        <taxon>Cyanobacteriota</taxon>
        <taxon>Cyanophyceae</taxon>
        <taxon>Nostocales</taxon>
        <taxon>Calotrichaceae</taxon>
        <taxon>Dulcicalothrix</taxon>
    </lineage>
</organism>
<name>A0A3S1C1E1_9CYAN</name>
<protein>
    <recommendedName>
        <fullName evidence="3">MalT-like TPR region domain-containing protein</fullName>
    </recommendedName>
</protein>
<dbReference type="InterPro" id="IPR011990">
    <property type="entry name" value="TPR-like_helical_dom_sf"/>
</dbReference>